<dbReference type="GO" id="GO:0016747">
    <property type="term" value="F:acyltransferase activity, transferring groups other than amino-acyl groups"/>
    <property type="evidence" value="ECO:0007669"/>
    <property type="project" value="TreeGrafter"/>
</dbReference>
<dbReference type="OrthoDB" id="3723842at2"/>
<keyword evidence="1" id="KW-0812">Transmembrane</keyword>
<evidence type="ECO:0000313" key="3">
    <source>
        <dbReference type="Proteomes" id="UP000199671"/>
    </source>
</evidence>
<dbReference type="Proteomes" id="UP000199671">
    <property type="component" value="Unassembled WGS sequence"/>
</dbReference>
<feature type="transmembrane region" description="Helical" evidence="1">
    <location>
        <begin position="117"/>
        <end position="142"/>
    </location>
</feature>
<dbReference type="EMBL" id="FNHU01000001">
    <property type="protein sequence ID" value="SDM24717.1"/>
    <property type="molecule type" value="Genomic_DNA"/>
</dbReference>
<keyword evidence="1" id="KW-1133">Transmembrane helix</keyword>
<feature type="transmembrane region" description="Helical" evidence="1">
    <location>
        <begin position="78"/>
        <end position="96"/>
    </location>
</feature>
<dbReference type="AlphaFoldDB" id="A0A1G9RP41"/>
<feature type="transmembrane region" description="Helical" evidence="1">
    <location>
        <begin position="18"/>
        <end position="36"/>
    </location>
</feature>
<dbReference type="GO" id="GO:0016787">
    <property type="term" value="F:hydrolase activity"/>
    <property type="evidence" value="ECO:0007669"/>
    <property type="project" value="UniProtKB-KW"/>
</dbReference>
<evidence type="ECO:0000313" key="2">
    <source>
        <dbReference type="EMBL" id="SDM24717.1"/>
    </source>
</evidence>
<gene>
    <name evidence="2" type="ORF">SAMN04487766_10174</name>
</gene>
<dbReference type="PANTHER" id="PTHR48098:SF1">
    <property type="entry name" value="DIACYLGLYCEROL ACYLTRANSFERASE_MYCOLYLTRANSFERASE AG85A"/>
    <property type="match status" value="1"/>
</dbReference>
<dbReference type="PANTHER" id="PTHR48098">
    <property type="entry name" value="ENTEROCHELIN ESTERASE-RELATED"/>
    <property type="match status" value="1"/>
</dbReference>
<dbReference type="InterPro" id="IPR029058">
    <property type="entry name" value="AB_hydrolase_fold"/>
</dbReference>
<sequence length="459" mass="47998">MSDDVVQLLRQVRLLHPWMGPACLGAVMAVAALVWVTRTRHLPWRRQLAAPLSGAGIGAACWVAVDCLWRPFADGVGATVWLWVGLTATVVVQVLLGGDADADRARVHAHRRRLVRAAGSGGSITATVAAACLAVNALFAAYPSAAAVLGLGVQTTPLESLAAAASLPRHPERGPGVLEETWRAPADMPEEGAVVTAAIPAGDQSGTNGFQPRDAYIYLPPAYLTAQRPALPVLVLLTGQPGSPADWFELGGLKDSLDAYAAAHAGLAPVVVVADMLGSPYRNPLCADTVRGGRVATYLEQDVPAWIRSHLQVDDDAAHWAIGGLSNGGTCALQAVSRSPQVYPTFLAMSAEEHPTLGSEQRTIEVGFGGDRAAYAANDPLSLLAAAPAGRYADVAGVLSVGTGDDRYAQVVPTVADAAMRAGMTVTEREYPGGHTWAVWSVALRDQLDWLGQRLGITG</sequence>
<accession>A0A1G9RP41</accession>
<dbReference type="RefSeq" id="WP_092606675.1">
    <property type="nucleotide sequence ID" value="NZ_FNHU01000001.1"/>
</dbReference>
<dbReference type="Pfam" id="PF00756">
    <property type="entry name" value="Esterase"/>
    <property type="match status" value="1"/>
</dbReference>
<keyword evidence="2" id="KW-0378">Hydrolase</keyword>
<name>A0A1G9RP41_9ACTO</name>
<dbReference type="InterPro" id="IPR050583">
    <property type="entry name" value="Mycobacterial_A85_antigen"/>
</dbReference>
<feature type="transmembrane region" description="Helical" evidence="1">
    <location>
        <begin position="48"/>
        <end position="72"/>
    </location>
</feature>
<reference evidence="2 3" key="1">
    <citation type="submission" date="2016-10" db="EMBL/GenBank/DDBJ databases">
        <authorList>
            <person name="de Groot N.N."/>
        </authorList>
    </citation>
    <scope>NUCLEOTIDE SEQUENCE [LARGE SCALE GENOMIC DNA]</scope>
    <source>
        <strain evidence="2 3">KPR-7B</strain>
    </source>
</reference>
<dbReference type="SUPFAM" id="SSF53474">
    <property type="entry name" value="alpha/beta-Hydrolases"/>
    <property type="match status" value="1"/>
</dbReference>
<proteinExistence type="predicted"/>
<organism evidence="2 3">
    <name type="scientific">Actinomyces ruminicola</name>
    <dbReference type="NCBI Taxonomy" id="332524"/>
    <lineage>
        <taxon>Bacteria</taxon>
        <taxon>Bacillati</taxon>
        <taxon>Actinomycetota</taxon>
        <taxon>Actinomycetes</taxon>
        <taxon>Actinomycetales</taxon>
        <taxon>Actinomycetaceae</taxon>
        <taxon>Actinomyces</taxon>
    </lineage>
</organism>
<protein>
    <submittedName>
        <fullName evidence="2">S-formylglutathione hydrolase FrmB</fullName>
    </submittedName>
</protein>
<evidence type="ECO:0000256" key="1">
    <source>
        <dbReference type="SAM" id="Phobius"/>
    </source>
</evidence>
<dbReference type="Gene3D" id="3.40.50.1820">
    <property type="entry name" value="alpha/beta hydrolase"/>
    <property type="match status" value="1"/>
</dbReference>
<keyword evidence="1" id="KW-0472">Membrane</keyword>
<dbReference type="InterPro" id="IPR000801">
    <property type="entry name" value="Esterase-like"/>
</dbReference>